<protein>
    <submittedName>
        <fullName evidence="1">Uncharacterized protein</fullName>
    </submittedName>
</protein>
<reference evidence="2" key="1">
    <citation type="journal article" date="2019" name="Int. J. Syst. Evol. Microbiol.">
        <title>The Global Catalogue of Microorganisms (GCM) 10K type strain sequencing project: providing services to taxonomists for standard genome sequencing and annotation.</title>
        <authorList>
            <consortium name="The Broad Institute Genomics Platform"/>
            <consortium name="The Broad Institute Genome Sequencing Center for Infectious Disease"/>
            <person name="Wu L."/>
            <person name="Ma J."/>
        </authorList>
    </citation>
    <scope>NUCLEOTIDE SEQUENCE [LARGE SCALE GENOMIC DNA]</scope>
    <source>
        <strain evidence="2">JCM 9731</strain>
    </source>
</reference>
<dbReference type="EMBL" id="BAAADJ010000053">
    <property type="protein sequence ID" value="GAA0338109.1"/>
    <property type="molecule type" value="Genomic_DNA"/>
</dbReference>
<name>A0ABP3G755_9BACI</name>
<dbReference type="RefSeq" id="WP_343800643.1">
    <property type="nucleotide sequence ID" value="NZ_BAAADJ010000053.1"/>
</dbReference>
<gene>
    <name evidence="1" type="ORF">GCM10008967_30490</name>
</gene>
<sequence length="180" mass="20803">MNNKKILALLVGAVMLFLLIFEVRISGPSTLEEAMDEAGISDIEVLHSELINIHKKDYIVFYKLRDLRGIRVGLANKNEYTGWKWEQNLGDIRRITDLGKEMTYEYVSLPEKDYAVLFGAIANPKINTVTVGYSYDSLQKFSNIIEINDELSVWFTDWRLDDRNISVRAKGKEYFILTEI</sequence>
<proteinExistence type="predicted"/>
<evidence type="ECO:0000313" key="2">
    <source>
        <dbReference type="Proteomes" id="UP001500782"/>
    </source>
</evidence>
<comment type="caution">
    <text evidence="1">The sequence shown here is derived from an EMBL/GenBank/DDBJ whole genome shotgun (WGS) entry which is preliminary data.</text>
</comment>
<accession>A0ABP3G755</accession>
<dbReference type="Proteomes" id="UP001500782">
    <property type="component" value="Unassembled WGS sequence"/>
</dbReference>
<evidence type="ECO:0000313" key="1">
    <source>
        <dbReference type="EMBL" id="GAA0338109.1"/>
    </source>
</evidence>
<organism evidence="1 2">
    <name type="scientific">Bacillus carboniphilus</name>
    <dbReference type="NCBI Taxonomy" id="86663"/>
    <lineage>
        <taxon>Bacteria</taxon>
        <taxon>Bacillati</taxon>
        <taxon>Bacillota</taxon>
        <taxon>Bacilli</taxon>
        <taxon>Bacillales</taxon>
        <taxon>Bacillaceae</taxon>
        <taxon>Bacillus</taxon>
    </lineage>
</organism>
<keyword evidence="2" id="KW-1185">Reference proteome</keyword>